<accession>A0A0P9F1V7</accession>
<dbReference type="AlphaFoldDB" id="A0A0P9F1V7"/>
<evidence type="ECO:0000313" key="1">
    <source>
        <dbReference type="EMBL" id="KPV50400.1"/>
    </source>
</evidence>
<evidence type="ECO:0000313" key="2">
    <source>
        <dbReference type="Proteomes" id="UP000050509"/>
    </source>
</evidence>
<reference evidence="1 2" key="1">
    <citation type="submission" date="2015-09" db="EMBL/GenBank/DDBJ databases">
        <title>Draft genome sequence of Kouleothrix aurantiaca JCM 19913.</title>
        <authorList>
            <person name="Hemp J."/>
        </authorList>
    </citation>
    <scope>NUCLEOTIDE SEQUENCE [LARGE SCALE GENOMIC DNA]</scope>
    <source>
        <strain evidence="1 2">COM-B</strain>
    </source>
</reference>
<name>A0A0P9F1V7_9CHLR</name>
<sequence>HPVMADVGCRNTVFGAQAQEASRHLDAWRAAGVAPFRLEFVHESGEQLTRVARAFRDALDGRTSSAELARQLQRVAPQGVTEGSLFVPADHMVIPLV</sequence>
<feature type="non-terminal residue" evidence="1">
    <location>
        <position position="1"/>
    </location>
</feature>
<protein>
    <submittedName>
        <fullName evidence="1">Uncharacterized protein</fullName>
    </submittedName>
</protein>
<gene>
    <name evidence="1" type="ORF">SE17_27165</name>
</gene>
<proteinExistence type="predicted"/>
<dbReference type="Proteomes" id="UP000050509">
    <property type="component" value="Unassembled WGS sequence"/>
</dbReference>
<dbReference type="EMBL" id="LJCR01001414">
    <property type="protein sequence ID" value="KPV50400.1"/>
    <property type="molecule type" value="Genomic_DNA"/>
</dbReference>
<organism evidence="1 2">
    <name type="scientific">Kouleothrix aurantiaca</name>
    <dbReference type="NCBI Taxonomy" id="186479"/>
    <lineage>
        <taxon>Bacteria</taxon>
        <taxon>Bacillati</taxon>
        <taxon>Chloroflexota</taxon>
        <taxon>Chloroflexia</taxon>
        <taxon>Chloroflexales</taxon>
        <taxon>Roseiflexineae</taxon>
        <taxon>Roseiflexaceae</taxon>
        <taxon>Kouleothrix</taxon>
    </lineage>
</organism>
<comment type="caution">
    <text evidence="1">The sequence shown here is derived from an EMBL/GenBank/DDBJ whole genome shotgun (WGS) entry which is preliminary data.</text>
</comment>
<keyword evidence="2" id="KW-1185">Reference proteome</keyword>